<dbReference type="Pfam" id="PF01523">
    <property type="entry name" value="PmbA_TldD_1st"/>
    <property type="match status" value="1"/>
</dbReference>
<dbReference type="InterPro" id="IPR045569">
    <property type="entry name" value="Metalloprtase-TldD/E_C"/>
</dbReference>
<evidence type="ECO:0000256" key="3">
    <source>
        <dbReference type="ARBA" id="ARBA00022801"/>
    </source>
</evidence>
<evidence type="ECO:0000313" key="9">
    <source>
        <dbReference type="Proteomes" id="UP000029385"/>
    </source>
</evidence>
<dbReference type="NCBIfam" id="NF008006">
    <property type="entry name" value="PRK10735.1"/>
    <property type="match status" value="1"/>
</dbReference>
<dbReference type="eggNOG" id="COG0312">
    <property type="taxonomic scope" value="Bacteria"/>
</dbReference>
<comment type="caution">
    <text evidence="8">The sequence shown here is derived from an EMBL/GenBank/DDBJ whole genome shotgun (WGS) entry which is preliminary data.</text>
</comment>
<gene>
    <name evidence="8" type="primary">tldD</name>
    <name evidence="8" type="ORF">N789_05825</name>
</gene>
<keyword evidence="4" id="KW-0482">Metalloprotease</keyword>
<dbReference type="PATRIC" id="fig|1121015.4.peg.2830"/>
<evidence type="ECO:0000256" key="1">
    <source>
        <dbReference type="ARBA" id="ARBA00005836"/>
    </source>
</evidence>
<name>A0A091AMG7_9GAMM</name>
<dbReference type="PANTHER" id="PTHR30624:SF4">
    <property type="entry name" value="METALLOPROTEASE TLDD"/>
    <property type="match status" value="1"/>
</dbReference>
<comment type="similarity">
    <text evidence="1">Belongs to the peptidase U62 family.</text>
</comment>
<dbReference type="InterPro" id="IPR002510">
    <property type="entry name" value="Metalloprtase-TldD/E_N"/>
</dbReference>
<evidence type="ECO:0000259" key="5">
    <source>
        <dbReference type="Pfam" id="PF01523"/>
    </source>
</evidence>
<keyword evidence="2 8" id="KW-0645">Protease</keyword>
<evidence type="ECO:0000259" key="6">
    <source>
        <dbReference type="Pfam" id="PF19289"/>
    </source>
</evidence>
<dbReference type="PANTHER" id="PTHR30624">
    <property type="entry name" value="UNCHARACTERIZED PROTEIN TLDD AND PMBA"/>
    <property type="match status" value="1"/>
</dbReference>
<dbReference type="InterPro" id="IPR051463">
    <property type="entry name" value="Peptidase_U62_metallo"/>
</dbReference>
<feature type="domain" description="Metalloprotease TldD/E N-terminal" evidence="5">
    <location>
        <begin position="39"/>
        <end position="101"/>
    </location>
</feature>
<evidence type="ECO:0000313" key="8">
    <source>
        <dbReference type="EMBL" id="KFN41393.1"/>
    </source>
</evidence>
<evidence type="ECO:0000259" key="7">
    <source>
        <dbReference type="Pfam" id="PF19290"/>
    </source>
</evidence>
<dbReference type="AlphaFoldDB" id="A0A091AMG7"/>
<dbReference type="GO" id="GO:0005829">
    <property type="term" value="C:cytosol"/>
    <property type="evidence" value="ECO:0007669"/>
    <property type="project" value="TreeGrafter"/>
</dbReference>
<dbReference type="RefSeq" id="WP_022968093.1">
    <property type="nucleotide sequence ID" value="NZ_ATVD01000001.1"/>
</dbReference>
<dbReference type="Proteomes" id="UP000029385">
    <property type="component" value="Unassembled WGS sequence"/>
</dbReference>
<dbReference type="EMBL" id="AVCI01000045">
    <property type="protein sequence ID" value="KFN41393.1"/>
    <property type="molecule type" value="Genomic_DNA"/>
</dbReference>
<dbReference type="OrthoDB" id="9803213at2"/>
<organism evidence="8 9">
    <name type="scientific">Arenimonas oryziterrae DSM 21050 = YC6267</name>
    <dbReference type="NCBI Taxonomy" id="1121015"/>
    <lineage>
        <taxon>Bacteria</taxon>
        <taxon>Pseudomonadati</taxon>
        <taxon>Pseudomonadota</taxon>
        <taxon>Gammaproteobacteria</taxon>
        <taxon>Lysobacterales</taxon>
        <taxon>Lysobacteraceae</taxon>
        <taxon>Arenimonas</taxon>
    </lineage>
</organism>
<feature type="domain" description="Metalloprotease TldD/E central" evidence="7">
    <location>
        <begin position="127"/>
        <end position="236"/>
    </location>
</feature>
<dbReference type="STRING" id="1121015.GCA_000420545_00433"/>
<dbReference type="InterPro" id="IPR036059">
    <property type="entry name" value="TldD/PmbA_sf"/>
</dbReference>
<dbReference type="InterPro" id="IPR045570">
    <property type="entry name" value="Metalloprtase-TldD/E_cen_dom"/>
</dbReference>
<proteinExistence type="inferred from homology"/>
<keyword evidence="3" id="KW-0378">Hydrolase</keyword>
<accession>A0A091AMG7</accession>
<dbReference type="InterPro" id="IPR035068">
    <property type="entry name" value="TldD/PmbA_N"/>
</dbReference>
<dbReference type="GO" id="GO:0008237">
    <property type="term" value="F:metallopeptidase activity"/>
    <property type="evidence" value="ECO:0007669"/>
    <property type="project" value="UniProtKB-KW"/>
</dbReference>
<dbReference type="SUPFAM" id="SSF111283">
    <property type="entry name" value="Putative modulator of DNA gyrase, PmbA/TldD"/>
    <property type="match status" value="1"/>
</dbReference>
<evidence type="ECO:0000256" key="2">
    <source>
        <dbReference type="ARBA" id="ARBA00022670"/>
    </source>
</evidence>
<keyword evidence="9" id="KW-1185">Reference proteome</keyword>
<evidence type="ECO:0000256" key="4">
    <source>
        <dbReference type="ARBA" id="ARBA00023049"/>
    </source>
</evidence>
<feature type="domain" description="Metalloprotease TldD/E C-terminal" evidence="6">
    <location>
        <begin position="244"/>
        <end position="477"/>
    </location>
</feature>
<dbReference type="PIRSF" id="PIRSF004919">
    <property type="entry name" value="TldD"/>
    <property type="match status" value="1"/>
</dbReference>
<dbReference type="Gene3D" id="3.30.2290.10">
    <property type="entry name" value="PmbA/TldD superfamily"/>
    <property type="match status" value="1"/>
</dbReference>
<reference evidence="8 9" key="1">
    <citation type="submission" date="2013-09" db="EMBL/GenBank/DDBJ databases">
        <title>Genome sequencing of Arenimonas oryziterrae.</title>
        <authorList>
            <person name="Chen F."/>
            <person name="Wang G."/>
        </authorList>
    </citation>
    <scope>NUCLEOTIDE SEQUENCE [LARGE SCALE GENOMIC DNA]</scope>
    <source>
        <strain evidence="8 9">YC6267</strain>
    </source>
</reference>
<dbReference type="InterPro" id="IPR025502">
    <property type="entry name" value="TldD"/>
</dbReference>
<protein>
    <submittedName>
        <fullName evidence="8">Protease TldD</fullName>
    </submittedName>
</protein>
<dbReference type="Pfam" id="PF19290">
    <property type="entry name" value="PmbA_TldD_2nd"/>
    <property type="match status" value="1"/>
</dbReference>
<sequence length="480" mass="50724">MSQMLELAQSRLLQPAGLGLSELDRSFSRLMGPGVDFGDLYFQHSRRESWTVEDGIVKDGAHSIEQGVGVRAISGEKTGFAYSDDIRAEALLESAAAARAISRDGNSAQTSQRIVVPGRELYSALDPIDGLDAETKVAKLREIDRFVRDIDPRATQVIVSLTGGVDTVLVARSDGVIAADVRPLVRFNVQVIVEDGGKREAGYSGGGGRFSYEELFSGGRPEAIAREALRQALVNLEAGEAPAGTMPVVLGPGWPGVLLHEAVGHGLEGDFNRKGTSVYSGRIGERVAAPGVTIVDDGTLMGRRGSLNIDDEGTLTQCTTLIEDGILRGYLQDTLNARLMGMTPTGNGRRESFAHLPMPRMTNTYMLAGNYDPAELVASVKKGLYAPNFGGGQVDITSGKFVFSASEAYLIEDGKITRPVKGATLIGNGPEVMTRVSMVGNNLELDAGVGVCGKDGQSVPVGVGQPSLKIDAMTVGGTQA</sequence>
<dbReference type="GO" id="GO:0006508">
    <property type="term" value="P:proteolysis"/>
    <property type="evidence" value="ECO:0007669"/>
    <property type="project" value="UniProtKB-KW"/>
</dbReference>
<dbReference type="Pfam" id="PF19289">
    <property type="entry name" value="PmbA_TldD_3rd"/>
    <property type="match status" value="1"/>
</dbReference>